<comment type="caution">
    <text evidence="2">The sequence shown here is derived from an EMBL/GenBank/DDBJ whole genome shotgun (WGS) entry which is preliminary data.</text>
</comment>
<feature type="region of interest" description="Disordered" evidence="1">
    <location>
        <begin position="28"/>
        <end position="94"/>
    </location>
</feature>
<keyword evidence="3" id="KW-1185">Reference proteome</keyword>
<dbReference type="EMBL" id="CAJVPS010021409">
    <property type="protein sequence ID" value="CAG8707405.1"/>
    <property type="molecule type" value="Genomic_DNA"/>
</dbReference>
<evidence type="ECO:0000313" key="3">
    <source>
        <dbReference type="Proteomes" id="UP000789508"/>
    </source>
</evidence>
<gene>
    <name evidence="2" type="ORF">ALEPTO_LOCUS11782</name>
</gene>
<reference evidence="2" key="1">
    <citation type="submission" date="2021-06" db="EMBL/GenBank/DDBJ databases">
        <authorList>
            <person name="Kallberg Y."/>
            <person name="Tangrot J."/>
            <person name="Rosling A."/>
        </authorList>
    </citation>
    <scope>NUCLEOTIDE SEQUENCE</scope>
    <source>
        <strain evidence="2">FL130A</strain>
    </source>
</reference>
<feature type="compositionally biased region" description="Polar residues" evidence="1">
    <location>
        <begin position="56"/>
        <end position="72"/>
    </location>
</feature>
<protein>
    <submittedName>
        <fullName evidence="2">8659_t:CDS:1</fullName>
    </submittedName>
</protein>
<feature type="compositionally biased region" description="Polar residues" evidence="1">
    <location>
        <begin position="32"/>
        <end position="48"/>
    </location>
</feature>
<sequence>MHQEESDTFFTNLHQDQQIVDSDEYQKPYISPNMSELNIGESSYSQQELIPPPSPRYSTNTSPTHTRTASIHSTEDTNDFSQLDASPHPITIVPTKPKSFEEKLSDTFSTATLYLPRFSKKKTIPDLRQTAMKDSAVSQIKEEGNQVSPEEQEFYRSRKISFNQRHKEPEQFSSIIIETTKGKERSNEEQVKEIWEVPSEDHKYSLPPGSNIEYRITGHDSQPYEPSLRINEQSEQSSLYQSEEVSPELKPTGERPSTPLPSKSNNQYGYQKELDSIELQYKPIKMTGKTIKMHKALKHIPNAIRRHIIPTIGKGTPIFTNKTHIIKPYILIRDSVNKIQIFNWTNKPINIPKETHIGNLEQVKEIFDFQPKNNDNKNEKQRLEILIKNTDPKYRTMFEPLFKKYIKDVFRMKPEEATVFNSKNFTPITFPLKVPEEEIPKAHKSRMRARPLDNESQQKANELFEGLIRNKYIEPSISD</sequence>
<proteinExistence type="predicted"/>
<evidence type="ECO:0000313" key="2">
    <source>
        <dbReference type="EMBL" id="CAG8707405.1"/>
    </source>
</evidence>
<organism evidence="2 3">
    <name type="scientific">Ambispora leptoticha</name>
    <dbReference type="NCBI Taxonomy" id="144679"/>
    <lineage>
        <taxon>Eukaryota</taxon>
        <taxon>Fungi</taxon>
        <taxon>Fungi incertae sedis</taxon>
        <taxon>Mucoromycota</taxon>
        <taxon>Glomeromycotina</taxon>
        <taxon>Glomeromycetes</taxon>
        <taxon>Archaeosporales</taxon>
        <taxon>Ambisporaceae</taxon>
        <taxon>Ambispora</taxon>
    </lineage>
</organism>
<dbReference type="Proteomes" id="UP000789508">
    <property type="component" value="Unassembled WGS sequence"/>
</dbReference>
<evidence type="ECO:0000256" key="1">
    <source>
        <dbReference type="SAM" id="MobiDB-lite"/>
    </source>
</evidence>
<name>A0A9N9HV06_9GLOM</name>
<feature type="compositionally biased region" description="Low complexity" evidence="1">
    <location>
        <begin position="233"/>
        <end position="244"/>
    </location>
</feature>
<feature type="region of interest" description="Disordered" evidence="1">
    <location>
        <begin position="199"/>
        <end position="269"/>
    </location>
</feature>
<dbReference type="AlphaFoldDB" id="A0A9N9HV06"/>
<accession>A0A9N9HV06</accession>
<feature type="compositionally biased region" description="Polar residues" evidence="1">
    <location>
        <begin position="260"/>
        <end position="269"/>
    </location>
</feature>